<dbReference type="Pfam" id="PF00155">
    <property type="entry name" value="Aminotran_1_2"/>
    <property type="match status" value="1"/>
</dbReference>
<keyword evidence="4" id="KW-0663">Pyridoxal phosphate</keyword>
<dbReference type="GO" id="GO:0016740">
    <property type="term" value="F:transferase activity"/>
    <property type="evidence" value="ECO:0007669"/>
    <property type="project" value="UniProtKB-KW"/>
</dbReference>
<evidence type="ECO:0000313" key="7">
    <source>
        <dbReference type="Proteomes" id="UP000279259"/>
    </source>
</evidence>
<feature type="domain" description="Aminotransferase class I/classII large" evidence="5">
    <location>
        <begin position="34"/>
        <end position="395"/>
    </location>
</feature>
<keyword evidence="3" id="KW-0808">Transferase</keyword>
<dbReference type="InterPro" id="IPR015421">
    <property type="entry name" value="PyrdxlP-dep_Trfase_major"/>
</dbReference>
<dbReference type="Gene3D" id="3.40.640.10">
    <property type="entry name" value="Type I PLP-dependent aspartate aminotransferase-like (Major domain)"/>
    <property type="match status" value="1"/>
</dbReference>
<proteinExistence type="inferred from homology"/>
<dbReference type="InterPro" id="IPR015422">
    <property type="entry name" value="PyrdxlP-dep_Trfase_small"/>
</dbReference>
<evidence type="ECO:0000256" key="4">
    <source>
        <dbReference type="ARBA" id="ARBA00022898"/>
    </source>
</evidence>
<dbReference type="OrthoDB" id="2382073at2759"/>
<reference evidence="6 7" key="1">
    <citation type="submission" date="2018-11" db="EMBL/GenBank/DDBJ databases">
        <title>Genome sequence of Saitozyma podzolica DSM 27192.</title>
        <authorList>
            <person name="Aliyu H."/>
            <person name="Gorte O."/>
            <person name="Ochsenreither K."/>
        </authorList>
    </citation>
    <scope>NUCLEOTIDE SEQUENCE [LARGE SCALE GENOMIC DNA]</scope>
    <source>
        <strain evidence="6 7">DSM 27192</strain>
    </source>
</reference>
<dbReference type="AlphaFoldDB" id="A0A427Y8J4"/>
<comment type="cofactor">
    <cofactor evidence="1">
        <name>pyridoxal 5'-phosphate</name>
        <dbReference type="ChEBI" id="CHEBI:597326"/>
    </cofactor>
</comment>
<evidence type="ECO:0000259" key="5">
    <source>
        <dbReference type="Pfam" id="PF00155"/>
    </source>
</evidence>
<dbReference type="Gene3D" id="3.90.1150.10">
    <property type="entry name" value="Aspartate Aminotransferase, domain 1"/>
    <property type="match status" value="1"/>
</dbReference>
<dbReference type="Proteomes" id="UP000279259">
    <property type="component" value="Unassembled WGS sequence"/>
</dbReference>
<dbReference type="PANTHER" id="PTHR13693:SF77">
    <property type="entry name" value="8-AMINO-7-OXONONANOATE SYNTHASE"/>
    <property type="match status" value="1"/>
</dbReference>
<protein>
    <recommendedName>
        <fullName evidence="5">Aminotransferase class I/classII large domain-containing protein</fullName>
    </recommendedName>
</protein>
<comment type="similarity">
    <text evidence="2">Belongs to the class-II pyridoxal-phosphate-dependent aminotransferase family. BioF subfamily.</text>
</comment>
<dbReference type="EMBL" id="RSCD01000017">
    <property type="protein sequence ID" value="RSH87419.1"/>
    <property type="molecule type" value="Genomic_DNA"/>
</dbReference>
<dbReference type="PANTHER" id="PTHR13693">
    <property type="entry name" value="CLASS II AMINOTRANSFERASE/8-AMINO-7-OXONONANOATE SYNTHASE"/>
    <property type="match status" value="1"/>
</dbReference>
<organism evidence="6 7">
    <name type="scientific">Saitozyma podzolica</name>
    <dbReference type="NCBI Taxonomy" id="1890683"/>
    <lineage>
        <taxon>Eukaryota</taxon>
        <taxon>Fungi</taxon>
        <taxon>Dikarya</taxon>
        <taxon>Basidiomycota</taxon>
        <taxon>Agaricomycotina</taxon>
        <taxon>Tremellomycetes</taxon>
        <taxon>Tremellales</taxon>
        <taxon>Trimorphomycetaceae</taxon>
        <taxon>Saitozyma</taxon>
    </lineage>
</organism>
<dbReference type="SUPFAM" id="SSF53383">
    <property type="entry name" value="PLP-dependent transferases"/>
    <property type="match status" value="1"/>
</dbReference>
<gene>
    <name evidence="6" type="ORF">EHS25_003329</name>
</gene>
<dbReference type="InterPro" id="IPR015424">
    <property type="entry name" value="PyrdxlP-dep_Trfase"/>
</dbReference>
<evidence type="ECO:0000256" key="3">
    <source>
        <dbReference type="ARBA" id="ARBA00022679"/>
    </source>
</evidence>
<evidence type="ECO:0000256" key="2">
    <source>
        <dbReference type="ARBA" id="ARBA00010008"/>
    </source>
</evidence>
<keyword evidence="7" id="KW-1185">Reference proteome</keyword>
<dbReference type="InterPro" id="IPR050087">
    <property type="entry name" value="AON_synthase_class-II"/>
</dbReference>
<comment type="caution">
    <text evidence="6">The sequence shown here is derived from an EMBL/GenBank/DDBJ whole genome shotgun (WGS) entry which is preliminary data.</text>
</comment>
<dbReference type="STRING" id="1890683.A0A427Y8J4"/>
<dbReference type="GO" id="GO:0009102">
    <property type="term" value="P:biotin biosynthetic process"/>
    <property type="evidence" value="ECO:0007669"/>
    <property type="project" value="TreeGrafter"/>
</dbReference>
<name>A0A427Y8J4_9TREE</name>
<dbReference type="GO" id="GO:0030170">
    <property type="term" value="F:pyridoxal phosphate binding"/>
    <property type="evidence" value="ECO:0007669"/>
    <property type="project" value="InterPro"/>
</dbReference>
<accession>A0A427Y8J4</accession>
<dbReference type="InterPro" id="IPR004839">
    <property type="entry name" value="Aminotransferase_I/II_large"/>
</dbReference>
<evidence type="ECO:0000256" key="1">
    <source>
        <dbReference type="ARBA" id="ARBA00001933"/>
    </source>
</evidence>
<evidence type="ECO:0000313" key="6">
    <source>
        <dbReference type="EMBL" id="RSH87419.1"/>
    </source>
</evidence>
<sequence length="417" mass="45667">MSQLDDRLGTLLEDRKRKNRFRSLKEYDPSRSGLIDFSSNDYLSLTTSRSLRDAFISRLSTSSQIVGSTGSRLLSGATPAHRHLEDRLAVFFNSPAALLFNSGWDANVSFFSTVPQPEDWVVYDELVHASVHSGLRASRVRPERRVGFTHNDPSSLAAVLRRITNEPSGSQQGTVFLALESLYSMDGDMAQLPKLLDVLDDHVPRSRQCVVLDEAHSTGVYGQGGRGIGHALGEEGGWSEGEGKGGRVGVRLMTFGKAVGSSGAVLLCSPTIRSFLINFARPLIFSTALPHSTLISLECAWDLLQGPEGDVRREALMKLAIYFHAQLSPLLLRTPRSALTLPPSSDAPFPNSTNPFLPSNPLSPIIGLLTPAPHALSSFLLARGFIVRPVVPPTVPRERRESGYASALRWTRMWWIG</sequence>